<dbReference type="Gene3D" id="2.120.10.30">
    <property type="entry name" value="TolB, C-terminal domain"/>
    <property type="match status" value="1"/>
</dbReference>
<name>A0A8T6ZB80_9BURK</name>
<dbReference type="RefSeq" id="WP_084225105.1">
    <property type="nucleotide sequence ID" value="NZ_CADFGF010000003.1"/>
</dbReference>
<dbReference type="PANTHER" id="PTHR33546">
    <property type="entry name" value="LARGE, MULTIFUNCTIONAL SECRETED PROTEIN-RELATED"/>
    <property type="match status" value="1"/>
</dbReference>
<sequence>MNSDRSASDGHRGERFAPASKRRRAWICAKAAHTETPLALGVTLGITRLARLWRHDNAHSHVRAADRSPHRPGGHPQSPAPLTRPAPRILRPCRPLFALAAILALGAPLARAAPPIERIRLPHGFHIEVLADDIPGAREMTLSPAGTLYVGSMEGRVHALELRDTKVVKHRVVASGLTMPVGVAWHSGALYISAISKIVRLDAIDTHLDDPPKPAIVTDALPAERHHGWKFIAFGPDGKLYVPQGAPCNVCLPASDRQRDHYATIGRMNPDGSHYETIARGVRNTVGFAWHPRTHELWFTDNGRDLMGDDTPDDKLNRLARVGLDFGFPYCHGGNVADPEFGGGHPCSGFTPPVMGLGAHVAALGMRFYTGTMFPAGYRDSIFIAEHGSWNRSGKVGYRVVRVTANADGTNAHQEVFAQGWLNADETVWGRPADVQPLPDGSLLISDDYAGAIYRVTYAKP</sequence>
<reference evidence="3" key="1">
    <citation type="journal article" date="2015" name="Genome Announc.">
        <title>Draft Genome Sequence of the Polyhydroxyalkanoate-Producing Bacterium Burkholderia sacchari LMG 19450 Isolated from Brazilian Sugarcane Plantation Soil.</title>
        <authorList>
            <person name="Alexandrino P.M."/>
            <person name="Mendonca T.T."/>
            <person name="Guaman Bautista L.P."/>
            <person name="Cherix J."/>
            <person name="Lozano-Sakalauskas G.C."/>
            <person name="Fujita A."/>
            <person name="Ramos Filho E."/>
            <person name="Long P."/>
            <person name="Padilla G."/>
            <person name="Taciro M.K."/>
            <person name="Gomez J.G."/>
            <person name="Silva L.F."/>
        </authorList>
    </citation>
    <scope>NUCLEOTIDE SEQUENCE</scope>
    <source>
        <strain evidence="3">LMG 19450</strain>
    </source>
</reference>
<proteinExistence type="predicted"/>
<dbReference type="EMBL" id="JTDB02000003">
    <property type="protein sequence ID" value="NLP62397.1"/>
    <property type="molecule type" value="Genomic_DNA"/>
</dbReference>
<evidence type="ECO:0000259" key="2">
    <source>
        <dbReference type="Pfam" id="PF22807"/>
    </source>
</evidence>
<gene>
    <name evidence="3" type="ORF">NH14_014680</name>
</gene>
<feature type="compositionally biased region" description="Basic and acidic residues" evidence="1">
    <location>
        <begin position="60"/>
        <end position="69"/>
    </location>
</feature>
<evidence type="ECO:0000313" key="3">
    <source>
        <dbReference type="EMBL" id="NLP62397.1"/>
    </source>
</evidence>
<reference evidence="3" key="2">
    <citation type="submission" date="2020-04" db="EMBL/GenBank/DDBJ databases">
        <authorList>
            <person name="Alexandrino P."/>
            <person name="Mendonca T."/>
            <person name="Guaman L."/>
            <person name="Cherix J."/>
            <person name="Lozano-Sakalauskas G."/>
            <person name="Fujita A."/>
            <person name="Filho E.R."/>
            <person name="Long P."/>
            <person name="Padilla G."/>
            <person name="Taciro M.K."/>
            <person name="Gomez J.G."/>
            <person name="Silva L.F."/>
            <person name="Torres M."/>
        </authorList>
    </citation>
    <scope>NUCLEOTIDE SEQUENCE</scope>
    <source>
        <strain evidence="3">LMG 19450</strain>
    </source>
</reference>
<dbReference type="PANTHER" id="PTHR33546:SF1">
    <property type="entry name" value="LARGE, MULTIFUNCTIONAL SECRETED PROTEIN"/>
    <property type="match status" value="1"/>
</dbReference>
<feature type="domain" description="Pyrroloquinoline quinone-dependent pyranose dehydrogenase beta-propeller" evidence="2">
    <location>
        <begin position="121"/>
        <end position="457"/>
    </location>
</feature>
<comment type="caution">
    <text evidence="3">The sequence shown here is derived from an EMBL/GenBank/DDBJ whole genome shotgun (WGS) entry which is preliminary data.</text>
</comment>
<dbReference type="InterPro" id="IPR011041">
    <property type="entry name" value="Quinoprot_gluc/sorb_DH_b-prop"/>
</dbReference>
<dbReference type="SUPFAM" id="SSF50952">
    <property type="entry name" value="Soluble quinoprotein glucose dehydrogenase"/>
    <property type="match status" value="1"/>
</dbReference>
<organism evidence="3 4">
    <name type="scientific">Paraburkholderia sacchari</name>
    <dbReference type="NCBI Taxonomy" id="159450"/>
    <lineage>
        <taxon>Bacteria</taxon>
        <taxon>Pseudomonadati</taxon>
        <taxon>Pseudomonadota</taxon>
        <taxon>Betaproteobacteria</taxon>
        <taxon>Burkholderiales</taxon>
        <taxon>Burkholderiaceae</taxon>
        <taxon>Paraburkholderia</taxon>
    </lineage>
</organism>
<dbReference type="Proteomes" id="UP000030460">
    <property type="component" value="Unassembled WGS sequence"/>
</dbReference>
<keyword evidence="4" id="KW-1185">Reference proteome</keyword>
<dbReference type="OrthoDB" id="9770043at2"/>
<dbReference type="Pfam" id="PF22807">
    <property type="entry name" value="TrAA12"/>
    <property type="match status" value="1"/>
</dbReference>
<dbReference type="AlphaFoldDB" id="A0A8T6ZB80"/>
<protein>
    <submittedName>
        <fullName evidence="3">Sorbosone dehydrogenase family protein</fullName>
    </submittedName>
</protein>
<evidence type="ECO:0000256" key="1">
    <source>
        <dbReference type="SAM" id="MobiDB-lite"/>
    </source>
</evidence>
<dbReference type="InterPro" id="IPR011042">
    <property type="entry name" value="6-blade_b-propeller_TolB-like"/>
</dbReference>
<accession>A0A8T6ZB80</accession>
<dbReference type="InterPro" id="IPR054539">
    <property type="entry name" value="Beta-prop_PDH"/>
</dbReference>
<evidence type="ECO:0000313" key="4">
    <source>
        <dbReference type="Proteomes" id="UP000030460"/>
    </source>
</evidence>
<feature type="region of interest" description="Disordered" evidence="1">
    <location>
        <begin position="60"/>
        <end position="87"/>
    </location>
</feature>